<keyword evidence="1 3" id="KW-0732">Signal</keyword>
<dbReference type="InterPro" id="IPR017937">
    <property type="entry name" value="Thioredoxin_CS"/>
</dbReference>
<dbReference type="PROSITE" id="PS51352">
    <property type="entry name" value="THIOREDOXIN_2"/>
    <property type="match status" value="2"/>
</dbReference>
<dbReference type="PROSITE" id="PS00194">
    <property type="entry name" value="THIOREDOXIN_1"/>
    <property type="match status" value="2"/>
</dbReference>
<dbReference type="CDD" id="cd02947">
    <property type="entry name" value="TRX_family"/>
    <property type="match status" value="2"/>
</dbReference>
<gene>
    <name evidence="5" type="ORF">DWW57_09915</name>
</gene>
<dbReference type="InterPro" id="IPR051099">
    <property type="entry name" value="AGR/TXD"/>
</dbReference>
<feature type="chain" id="PRO_5019313690" evidence="3">
    <location>
        <begin position="21"/>
        <end position="706"/>
    </location>
</feature>
<comment type="caution">
    <text evidence="5">The sequence shown here is derived from an EMBL/GenBank/DDBJ whole genome shotgun (WGS) entry which is preliminary data.</text>
</comment>
<evidence type="ECO:0000313" key="5">
    <source>
        <dbReference type="EMBL" id="RGU56068.1"/>
    </source>
</evidence>
<dbReference type="PANTHER" id="PTHR15337">
    <property type="entry name" value="ANTERIOR GRADIENT PROTEIN-RELATED"/>
    <property type="match status" value="1"/>
</dbReference>
<dbReference type="Pfam" id="PF13899">
    <property type="entry name" value="Thioredoxin_7"/>
    <property type="match status" value="2"/>
</dbReference>
<dbReference type="AlphaFoldDB" id="A0A412TQM2"/>
<proteinExistence type="predicted"/>
<name>A0A412TQM2_9BACT</name>
<organism evidence="5 6">
    <name type="scientific">Odoribacter splanchnicus</name>
    <dbReference type="NCBI Taxonomy" id="28118"/>
    <lineage>
        <taxon>Bacteria</taxon>
        <taxon>Pseudomonadati</taxon>
        <taxon>Bacteroidota</taxon>
        <taxon>Bacteroidia</taxon>
        <taxon>Bacteroidales</taxon>
        <taxon>Odoribacteraceae</taxon>
        <taxon>Odoribacter</taxon>
    </lineage>
</organism>
<dbReference type="EMBL" id="QRYC01000012">
    <property type="protein sequence ID" value="RGU56068.1"/>
    <property type="molecule type" value="Genomic_DNA"/>
</dbReference>
<evidence type="ECO:0000259" key="4">
    <source>
        <dbReference type="PROSITE" id="PS51352"/>
    </source>
</evidence>
<evidence type="ECO:0000256" key="3">
    <source>
        <dbReference type="SAM" id="SignalP"/>
    </source>
</evidence>
<feature type="domain" description="Thioredoxin" evidence="4">
    <location>
        <begin position="20"/>
        <end position="136"/>
    </location>
</feature>
<dbReference type="InterPro" id="IPR036249">
    <property type="entry name" value="Thioredoxin-like_sf"/>
</dbReference>
<dbReference type="Gene3D" id="3.40.30.10">
    <property type="entry name" value="Glutaredoxin"/>
    <property type="match status" value="2"/>
</dbReference>
<dbReference type="PANTHER" id="PTHR15337:SF11">
    <property type="entry name" value="THIOREDOXIN DOMAIN-CONTAINING PROTEIN"/>
    <property type="match status" value="1"/>
</dbReference>
<keyword evidence="2" id="KW-0676">Redox-active center</keyword>
<feature type="domain" description="Thioredoxin" evidence="4">
    <location>
        <begin position="333"/>
        <end position="479"/>
    </location>
</feature>
<evidence type="ECO:0000313" key="6">
    <source>
        <dbReference type="Proteomes" id="UP000284243"/>
    </source>
</evidence>
<sequence>MIKRLIPLMVCLLLGGVAFAQGGVEFRDLTFDEALVKAKAEKKLVFVDCYTAWCAPCKAMAKDVFPQKAAGDFFNPRFVCVKFDVQKGEGVEVGKKLGTRAYPSFFIIRPDGKVQHAIVGGCELDVLIKRVERGLNEKTSLLYLDTRYQQGKLNKKQLLDYKMALKEADNQAKVNEIQKELADILTEKDKVKAYFWPFFAEAQVGSAEMDFVLAHLPELEKNVGKEKLDQYLDEAYSNVLNSSVKAFHAPVNGGGEKPDLNKLKEQVSNLKIARQPLLMMKYNMLEAATVGDAKKLMEVLDAGVEQLDDIWLASITLQKVSGKATKEELSHMAALGEKISAQQADDYTKKYFAMLADNYRRRAHTGIYFDELSFEEALEKAKKSNKLLFVDCYTSWCGPCKILARDVFTDSEVGDYFNEHFISLKVDCEKGEGPRLRERFGVAGFPTLLFLNGEGEVVSKMVGASKQPVFLQKVKEGLDPNTSVYGKEKQYKAGKRDRAFVLDLITSYRNQREYKKSREVSLELLATLSEKELLTEEMWEVVQDYFVSGYGSEWWNFILKHSDEYAKLVGKEAVANKIGSTMHPYLFGFACGNDKSENRPDFVTCKKLVDRYQPAQKEILYAFIELGKSACSNNFNGYFQTVLKVVPKLDISEHYRFFANALGHLVKNANAKQKQQLLTLLKESQKRQSDYFKPLYQEFLDQVGKF</sequence>
<reference evidence="5 6" key="1">
    <citation type="submission" date="2018-08" db="EMBL/GenBank/DDBJ databases">
        <title>A genome reference for cultivated species of the human gut microbiota.</title>
        <authorList>
            <person name="Zou Y."/>
            <person name="Xue W."/>
            <person name="Luo G."/>
        </authorList>
    </citation>
    <scope>NUCLEOTIDE SEQUENCE [LARGE SCALE GENOMIC DNA]</scope>
    <source>
        <strain evidence="5 6">AF16-14</strain>
    </source>
</reference>
<dbReference type="SUPFAM" id="SSF52833">
    <property type="entry name" value="Thioredoxin-like"/>
    <property type="match status" value="2"/>
</dbReference>
<protein>
    <submittedName>
        <fullName evidence="5">Thioredoxin family protein</fullName>
    </submittedName>
</protein>
<dbReference type="RefSeq" id="WP_087394681.1">
    <property type="nucleotide sequence ID" value="NZ_JBCOLM010000046.1"/>
</dbReference>
<evidence type="ECO:0000256" key="1">
    <source>
        <dbReference type="ARBA" id="ARBA00022729"/>
    </source>
</evidence>
<feature type="signal peptide" evidence="3">
    <location>
        <begin position="1"/>
        <end position="20"/>
    </location>
</feature>
<accession>A0A412TQM2</accession>
<dbReference type="Proteomes" id="UP000284243">
    <property type="component" value="Unassembled WGS sequence"/>
</dbReference>
<evidence type="ECO:0000256" key="2">
    <source>
        <dbReference type="ARBA" id="ARBA00023284"/>
    </source>
</evidence>
<dbReference type="InterPro" id="IPR013766">
    <property type="entry name" value="Thioredoxin_domain"/>
</dbReference>